<feature type="compositionally biased region" description="Acidic residues" evidence="5">
    <location>
        <begin position="43"/>
        <end position="59"/>
    </location>
</feature>
<dbReference type="eggNOG" id="COG1316">
    <property type="taxonomic scope" value="Bacteria"/>
</dbReference>
<dbReference type="AlphaFoldDB" id="E6TSB0"/>
<feature type="domain" description="Cell envelope-related transcriptional attenuator" evidence="6">
    <location>
        <begin position="100"/>
        <end position="244"/>
    </location>
</feature>
<comment type="similarity">
    <text evidence="1">Belongs to the LytR/CpsA/Psr (LCP) family.</text>
</comment>
<evidence type="ECO:0000256" key="5">
    <source>
        <dbReference type="SAM" id="MobiDB-lite"/>
    </source>
</evidence>
<gene>
    <name evidence="7" type="ordered locus">Bcell_3638</name>
</gene>
<evidence type="ECO:0000256" key="4">
    <source>
        <dbReference type="ARBA" id="ARBA00022989"/>
    </source>
</evidence>
<dbReference type="Pfam" id="PF03816">
    <property type="entry name" value="LytR_cpsA_psr"/>
    <property type="match status" value="1"/>
</dbReference>
<proteinExistence type="inferred from homology"/>
<evidence type="ECO:0000256" key="2">
    <source>
        <dbReference type="ARBA" id="ARBA00022692"/>
    </source>
</evidence>
<keyword evidence="4" id="KW-0472">Membrane</keyword>
<dbReference type="PANTHER" id="PTHR33392">
    <property type="entry name" value="POLYISOPRENYL-TEICHOIC ACID--PEPTIDOGLYCAN TEICHOIC ACID TRANSFERASE TAGU"/>
    <property type="match status" value="1"/>
</dbReference>
<evidence type="ECO:0000256" key="3">
    <source>
        <dbReference type="ARBA" id="ARBA00022968"/>
    </source>
</evidence>
<keyword evidence="4" id="KW-1133">Transmembrane helix</keyword>
<dbReference type="InterPro" id="IPR004474">
    <property type="entry name" value="LytR_CpsA_psr"/>
</dbReference>
<keyword evidence="3" id="KW-0735">Signal-anchor</keyword>
<dbReference type="EMBL" id="CP002394">
    <property type="protein sequence ID" value="ADU31879.1"/>
    <property type="molecule type" value="Genomic_DNA"/>
</dbReference>
<dbReference type="InterPro" id="IPR050922">
    <property type="entry name" value="LytR/CpsA/Psr_CW_biosynth"/>
</dbReference>
<reference evidence="7 8" key="1">
    <citation type="submission" date="2010-12" db="EMBL/GenBank/DDBJ databases">
        <title>Complete sequence of Bacillus cellulosilyticus DSM 2522.</title>
        <authorList>
            <consortium name="US DOE Joint Genome Institute"/>
            <person name="Lucas S."/>
            <person name="Copeland A."/>
            <person name="Lapidus A."/>
            <person name="Cheng J.-F."/>
            <person name="Bruce D."/>
            <person name="Goodwin L."/>
            <person name="Pitluck S."/>
            <person name="Chertkov O."/>
            <person name="Detter J.C."/>
            <person name="Han C."/>
            <person name="Tapia R."/>
            <person name="Land M."/>
            <person name="Hauser L."/>
            <person name="Jeffries C."/>
            <person name="Kyrpides N."/>
            <person name="Ivanova N."/>
            <person name="Mikhailova N."/>
            <person name="Brumm P."/>
            <person name="Mead D."/>
            <person name="Woyke T."/>
        </authorList>
    </citation>
    <scope>NUCLEOTIDE SEQUENCE [LARGE SCALE GENOMIC DNA]</scope>
    <source>
        <strain evidence="8">ATCC 21833 / DSM 2522 / FERM P-1141 / JCM 9156 / N-4</strain>
    </source>
</reference>
<dbReference type="OrthoDB" id="9782542at2"/>
<protein>
    <submittedName>
        <fullName evidence="7">Cell envelope-related transcriptional attenuator</fullName>
    </submittedName>
</protein>
<keyword evidence="2" id="KW-0812">Transmembrane</keyword>
<keyword evidence="8" id="KW-1185">Reference proteome</keyword>
<dbReference type="PANTHER" id="PTHR33392:SF6">
    <property type="entry name" value="POLYISOPRENYL-TEICHOIC ACID--PEPTIDOGLYCAN TEICHOIC ACID TRANSFERASE TAGU"/>
    <property type="match status" value="1"/>
</dbReference>
<dbReference type="HOGENOM" id="CLU_016455_1_0_9"/>
<evidence type="ECO:0000256" key="1">
    <source>
        <dbReference type="ARBA" id="ARBA00006068"/>
    </source>
</evidence>
<dbReference type="NCBIfam" id="TIGR00350">
    <property type="entry name" value="lytR_cpsA_psr"/>
    <property type="match status" value="1"/>
</dbReference>
<dbReference type="Gene3D" id="3.40.630.190">
    <property type="entry name" value="LCP protein"/>
    <property type="match status" value="1"/>
</dbReference>
<evidence type="ECO:0000259" key="6">
    <source>
        <dbReference type="Pfam" id="PF03816"/>
    </source>
</evidence>
<dbReference type="GO" id="GO:0071555">
    <property type="term" value="P:cell wall organization"/>
    <property type="evidence" value="ECO:0007669"/>
    <property type="project" value="UniProtKB-KW"/>
</dbReference>
<feature type="region of interest" description="Disordered" evidence="5">
    <location>
        <begin position="43"/>
        <end position="64"/>
    </location>
</feature>
<dbReference type="RefSeq" id="WP_013490210.1">
    <property type="nucleotide sequence ID" value="NC_014829.1"/>
</dbReference>
<organism evidence="7 8">
    <name type="scientific">Evansella cellulosilytica (strain ATCC 21833 / DSM 2522 / FERM P-1141 / JCM 9156 / N-4)</name>
    <name type="common">Bacillus cellulosilyticus</name>
    <dbReference type="NCBI Taxonomy" id="649639"/>
    <lineage>
        <taxon>Bacteria</taxon>
        <taxon>Bacillati</taxon>
        <taxon>Bacillota</taxon>
        <taxon>Bacilli</taxon>
        <taxon>Bacillales</taxon>
        <taxon>Bacillaceae</taxon>
        <taxon>Evansella</taxon>
    </lineage>
</organism>
<evidence type="ECO:0000313" key="8">
    <source>
        <dbReference type="Proteomes" id="UP000001401"/>
    </source>
</evidence>
<name>E6TSB0_EVAC2</name>
<dbReference type="Proteomes" id="UP000001401">
    <property type="component" value="Chromosome"/>
</dbReference>
<sequence length="333" mass="37769" precursor="true">MSIKKKRILKIMIVTVSLLVLSGVSYASFVGYKVHQTLNDIQDTDFNNEDDISESEDEKQETNKQINNSIEEVTERVRHGNTVSILIAGVDSEHGRFVGRSDVLMVAVIDLDSQESTLLSIPRDTYVEMASTGEYDKINHAYAESVENSMKTVENFLDIPIDHYVAINFTGFETFIDHIGGIELDVERTIYHNLHPDRVYLYPGVQKVNGSNALEYVRFRADGEGDFGRNRRQQQVTKAVLDQTLNIRTVTQIPGILDIVGNNIRTSMDTNTMLSLVRNLSSLTGEKVETLRLTGDGEMIGGIYYVMVDEDEHEEVVERLHKRMDIEYVTLER</sequence>
<dbReference type="STRING" id="649639.Bcell_3638"/>
<dbReference type="KEGG" id="bco:Bcell_3638"/>
<evidence type="ECO:0000313" key="7">
    <source>
        <dbReference type="EMBL" id="ADU31879.1"/>
    </source>
</evidence>
<accession>E6TSB0</accession>